<dbReference type="InterPro" id="IPR036890">
    <property type="entry name" value="HATPase_C_sf"/>
</dbReference>
<dbReference type="InterPro" id="IPR003594">
    <property type="entry name" value="HATPase_dom"/>
</dbReference>
<dbReference type="InterPro" id="IPR005467">
    <property type="entry name" value="His_kinase_dom"/>
</dbReference>
<proteinExistence type="predicted"/>
<keyword evidence="5 12" id="KW-0808">Transferase</keyword>
<feature type="domain" description="HAMP" evidence="11">
    <location>
        <begin position="219"/>
        <end position="271"/>
    </location>
</feature>
<organism evidence="12 13">
    <name type="scientific">Symmachiella dynata</name>
    <dbReference type="NCBI Taxonomy" id="2527995"/>
    <lineage>
        <taxon>Bacteria</taxon>
        <taxon>Pseudomonadati</taxon>
        <taxon>Planctomycetota</taxon>
        <taxon>Planctomycetia</taxon>
        <taxon>Planctomycetales</taxon>
        <taxon>Planctomycetaceae</taxon>
        <taxon>Symmachiella</taxon>
    </lineage>
</organism>
<dbReference type="SMART" id="SM00304">
    <property type="entry name" value="HAMP"/>
    <property type="match status" value="1"/>
</dbReference>
<evidence type="ECO:0000256" key="5">
    <source>
        <dbReference type="ARBA" id="ARBA00022679"/>
    </source>
</evidence>
<evidence type="ECO:0000256" key="8">
    <source>
        <dbReference type="ARBA" id="ARBA00022840"/>
    </source>
</evidence>
<evidence type="ECO:0000256" key="6">
    <source>
        <dbReference type="ARBA" id="ARBA00022741"/>
    </source>
</evidence>
<dbReference type="SUPFAM" id="SSF158472">
    <property type="entry name" value="HAMP domain-like"/>
    <property type="match status" value="1"/>
</dbReference>
<dbReference type="InterPro" id="IPR003661">
    <property type="entry name" value="HisK_dim/P_dom"/>
</dbReference>
<reference evidence="12 13" key="1">
    <citation type="submission" date="2019-02" db="EMBL/GenBank/DDBJ databases">
        <title>Deep-cultivation of Planctomycetes and their phenomic and genomic characterization uncovers novel biology.</title>
        <authorList>
            <person name="Wiegand S."/>
            <person name="Jogler M."/>
            <person name="Boedeker C."/>
            <person name="Pinto D."/>
            <person name="Vollmers J."/>
            <person name="Rivas-Marin E."/>
            <person name="Kohn T."/>
            <person name="Peeters S.H."/>
            <person name="Heuer A."/>
            <person name="Rast P."/>
            <person name="Oberbeckmann S."/>
            <person name="Bunk B."/>
            <person name="Jeske O."/>
            <person name="Meyerdierks A."/>
            <person name="Storesund J.E."/>
            <person name="Kallscheuer N."/>
            <person name="Luecker S."/>
            <person name="Lage O.M."/>
            <person name="Pohl T."/>
            <person name="Merkel B.J."/>
            <person name="Hornburger P."/>
            <person name="Mueller R.-W."/>
            <person name="Bruemmer F."/>
            <person name="Labrenz M."/>
            <person name="Spormann A.M."/>
            <person name="Op den Camp H."/>
            <person name="Overmann J."/>
            <person name="Amann R."/>
            <person name="Jetten M.S.M."/>
            <person name="Mascher T."/>
            <person name="Medema M.H."/>
            <person name="Devos D.P."/>
            <person name="Kaster A.-K."/>
            <person name="Ovreas L."/>
            <person name="Rohde M."/>
            <person name="Galperin M.Y."/>
            <person name="Jogler C."/>
        </authorList>
    </citation>
    <scope>NUCLEOTIDE SEQUENCE [LARGE SCALE GENOMIC DNA]</scope>
    <source>
        <strain evidence="12 13">Mal52</strain>
    </source>
</reference>
<evidence type="ECO:0000259" key="11">
    <source>
        <dbReference type="PROSITE" id="PS50885"/>
    </source>
</evidence>
<feature type="domain" description="Histidine kinase" evidence="10">
    <location>
        <begin position="299"/>
        <end position="519"/>
    </location>
</feature>
<dbReference type="GO" id="GO:0016020">
    <property type="term" value="C:membrane"/>
    <property type="evidence" value="ECO:0007669"/>
    <property type="project" value="UniProtKB-SubCell"/>
</dbReference>
<keyword evidence="4" id="KW-0597">Phosphoprotein</keyword>
<evidence type="ECO:0000256" key="9">
    <source>
        <dbReference type="ARBA" id="ARBA00023012"/>
    </source>
</evidence>
<dbReference type="SUPFAM" id="SSF55874">
    <property type="entry name" value="ATPase domain of HSP90 chaperone/DNA topoisomerase II/histidine kinase"/>
    <property type="match status" value="1"/>
</dbReference>
<dbReference type="Gene3D" id="1.10.287.130">
    <property type="match status" value="1"/>
</dbReference>
<evidence type="ECO:0000256" key="2">
    <source>
        <dbReference type="ARBA" id="ARBA00004370"/>
    </source>
</evidence>
<dbReference type="RefSeq" id="WP_145376401.1">
    <property type="nucleotide sequence ID" value="NZ_CP036276.1"/>
</dbReference>
<dbReference type="EMBL" id="CP036276">
    <property type="protein sequence ID" value="QDU44074.1"/>
    <property type="molecule type" value="Genomic_DNA"/>
</dbReference>
<dbReference type="CDD" id="cd06225">
    <property type="entry name" value="HAMP"/>
    <property type="match status" value="1"/>
</dbReference>
<dbReference type="SUPFAM" id="SSF47384">
    <property type="entry name" value="Homodimeric domain of signal transducing histidine kinase"/>
    <property type="match status" value="1"/>
</dbReference>
<name>A0A517ZNL4_9PLAN</name>
<dbReference type="Proteomes" id="UP000319383">
    <property type="component" value="Chromosome"/>
</dbReference>
<dbReference type="PANTHER" id="PTHR43065:SF46">
    <property type="entry name" value="C4-DICARBOXYLATE TRANSPORT SENSOR PROTEIN DCTB"/>
    <property type="match status" value="1"/>
</dbReference>
<evidence type="ECO:0000256" key="1">
    <source>
        <dbReference type="ARBA" id="ARBA00000085"/>
    </source>
</evidence>
<evidence type="ECO:0000313" key="12">
    <source>
        <dbReference type="EMBL" id="QDU44074.1"/>
    </source>
</evidence>
<dbReference type="Gene3D" id="6.10.340.10">
    <property type="match status" value="1"/>
</dbReference>
<dbReference type="PROSITE" id="PS50885">
    <property type="entry name" value="HAMP"/>
    <property type="match status" value="1"/>
</dbReference>
<dbReference type="Pfam" id="PF02518">
    <property type="entry name" value="HATPase_c"/>
    <property type="match status" value="1"/>
</dbReference>
<dbReference type="SMART" id="SM00387">
    <property type="entry name" value="HATPase_c"/>
    <property type="match status" value="1"/>
</dbReference>
<evidence type="ECO:0000256" key="4">
    <source>
        <dbReference type="ARBA" id="ARBA00022553"/>
    </source>
</evidence>
<evidence type="ECO:0000256" key="7">
    <source>
        <dbReference type="ARBA" id="ARBA00022777"/>
    </source>
</evidence>
<protein>
    <recommendedName>
        <fullName evidence="3">histidine kinase</fullName>
        <ecNumber evidence="3">2.7.13.3</ecNumber>
    </recommendedName>
</protein>
<dbReference type="Pfam" id="PF00672">
    <property type="entry name" value="HAMP"/>
    <property type="match status" value="1"/>
</dbReference>
<keyword evidence="9" id="KW-0902">Two-component regulatory system</keyword>
<dbReference type="GO" id="GO:0000155">
    <property type="term" value="F:phosphorelay sensor kinase activity"/>
    <property type="evidence" value="ECO:0007669"/>
    <property type="project" value="InterPro"/>
</dbReference>
<dbReference type="GO" id="GO:0005524">
    <property type="term" value="F:ATP binding"/>
    <property type="evidence" value="ECO:0007669"/>
    <property type="project" value="UniProtKB-KW"/>
</dbReference>
<dbReference type="KEGG" id="sdyn:Mal52_25520"/>
<dbReference type="PRINTS" id="PR00344">
    <property type="entry name" value="BCTRLSENSOR"/>
</dbReference>
<keyword evidence="7" id="KW-0418">Kinase</keyword>
<keyword evidence="6" id="KW-0547">Nucleotide-binding</keyword>
<sequence>MLFTRTIRRKLLLGLGLVLTMLLMASFSGIWGLSSYAELIGELEFNLQQTPNKTALVKAAGALYKPLVDRPNPHADPTLVNKIRRSQLEIFCYRTDAAHTAYRDFQVKLEEIPLTSVLESQFLILNNSLHAFNNKLTELEHQAKTALNGKVIDEVAMDQLLKGTWELEQIAQTMLDPANGLHAALDQAQRDYESTSTLLWTTTAVAVVLFLGLIRHSYVQIFRPLRQLYEGARRVAQGCFDYRIPISTHDEMGELAESFNMMTTRFQDIAGDLDQQVNERSRQLIRSERLAAVGFLSAGVAHEINNPLAAIAMASESVEDRIEDLLHVQNEPNSDAKIIRDYLQMIQKESFRCREITTKLLDFSRGSESTRESTDVTGLIREVIAMVQHLSKYRDMQITFRAATPSYLEANPAEIKQVLLNLVANGLESMEAGGTLSITIEERTDEVRIVFQDEGCGMTPAVIENLFEPFFTSKRVGQGTGLGLSISHRIINDHGGTIEAHSEGVGQGSRFCISLPRRAMNAIAA</sequence>
<dbReference type="InterPro" id="IPR004358">
    <property type="entry name" value="Sig_transdc_His_kin-like_C"/>
</dbReference>
<evidence type="ECO:0000313" key="13">
    <source>
        <dbReference type="Proteomes" id="UP000319383"/>
    </source>
</evidence>
<dbReference type="PROSITE" id="PS50109">
    <property type="entry name" value="HIS_KIN"/>
    <property type="match status" value="1"/>
</dbReference>
<comment type="catalytic activity">
    <reaction evidence="1">
        <text>ATP + protein L-histidine = ADP + protein N-phospho-L-histidine.</text>
        <dbReference type="EC" id="2.7.13.3"/>
    </reaction>
</comment>
<dbReference type="SMART" id="SM00388">
    <property type="entry name" value="HisKA"/>
    <property type="match status" value="1"/>
</dbReference>
<keyword evidence="8" id="KW-0067">ATP-binding</keyword>
<dbReference type="Pfam" id="PF00512">
    <property type="entry name" value="HisKA"/>
    <property type="match status" value="1"/>
</dbReference>
<comment type="subcellular location">
    <subcellularLocation>
        <location evidence="2">Membrane</location>
    </subcellularLocation>
</comment>
<dbReference type="CDD" id="cd00082">
    <property type="entry name" value="HisKA"/>
    <property type="match status" value="1"/>
</dbReference>
<accession>A0A517ZNL4</accession>
<gene>
    <name evidence="12" type="primary">zraS_3</name>
    <name evidence="12" type="ORF">Mal52_25520</name>
</gene>
<evidence type="ECO:0000259" key="10">
    <source>
        <dbReference type="PROSITE" id="PS50109"/>
    </source>
</evidence>
<dbReference type="AlphaFoldDB" id="A0A517ZNL4"/>
<dbReference type="PANTHER" id="PTHR43065">
    <property type="entry name" value="SENSOR HISTIDINE KINASE"/>
    <property type="match status" value="1"/>
</dbReference>
<dbReference type="InterPro" id="IPR003660">
    <property type="entry name" value="HAMP_dom"/>
</dbReference>
<evidence type="ECO:0000256" key="3">
    <source>
        <dbReference type="ARBA" id="ARBA00012438"/>
    </source>
</evidence>
<dbReference type="InterPro" id="IPR036097">
    <property type="entry name" value="HisK_dim/P_sf"/>
</dbReference>
<dbReference type="Gene3D" id="3.30.565.10">
    <property type="entry name" value="Histidine kinase-like ATPase, C-terminal domain"/>
    <property type="match status" value="1"/>
</dbReference>
<dbReference type="EC" id="2.7.13.3" evidence="3"/>
<keyword evidence="13" id="KW-1185">Reference proteome</keyword>